<dbReference type="PANTHER" id="PTHR22946:SF9">
    <property type="entry name" value="POLYKETIDE TRANSFERASE AF380"/>
    <property type="match status" value="1"/>
</dbReference>
<dbReference type="STRING" id="1802521.A2893_06705"/>
<dbReference type="InterPro" id="IPR029058">
    <property type="entry name" value="AB_hydrolase_fold"/>
</dbReference>
<gene>
    <name evidence="3" type="ORF">A2893_06705</name>
</gene>
<evidence type="ECO:0000313" key="4">
    <source>
        <dbReference type="Proteomes" id="UP000176725"/>
    </source>
</evidence>
<dbReference type="Proteomes" id="UP000176725">
    <property type="component" value="Unassembled WGS sequence"/>
</dbReference>
<accession>A0A1F8BJI0</accession>
<dbReference type="AlphaFoldDB" id="A0A1F8BJI0"/>
<dbReference type="Gene3D" id="3.40.50.1820">
    <property type="entry name" value="alpha/beta hydrolase"/>
    <property type="match status" value="1"/>
</dbReference>
<sequence>MNKLILLLLPILGFALGWGIHAKFFTRIDNASPIQNIKEEIQRPLDRYTIENLSNAEVPEGKLNLVREIADEEKYVSYAFSFDFNPTLDKNIVKSTSGQINIPKEGNSLPLVLMLRGYIDQEAFITGDGTRKAAEFFAQNGFLTVAPDFLGYGQSDEEAGNIFETRFQTYTTVLSLIKSLNQIEKWNGEDIFIWGHSNGGQIALTTLEITYASYPTALWAPVSKAFPYSVLFFTDDSVDVGKLIRNELAKFEETYDVEKYSLTNYFDRISAPLLIQQGEQDEAFPKTWSDELVLKLKDIDKDVTYYTYPATDHNMRPSWNEAILKDLEFFSKHLK</sequence>
<organism evidence="3 4">
    <name type="scientific">Candidatus Woesebacteria bacterium RIFCSPLOWO2_01_FULL_39_25</name>
    <dbReference type="NCBI Taxonomy" id="1802521"/>
    <lineage>
        <taxon>Bacteria</taxon>
        <taxon>Candidatus Woeseibacteriota</taxon>
    </lineage>
</organism>
<dbReference type="GO" id="GO:0052689">
    <property type="term" value="F:carboxylic ester hydrolase activity"/>
    <property type="evidence" value="ECO:0007669"/>
    <property type="project" value="UniProtKB-ARBA"/>
</dbReference>
<dbReference type="GO" id="GO:0006508">
    <property type="term" value="P:proteolysis"/>
    <property type="evidence" value="ECO:0007669"/>
    <property type="project" value="InterPro"/>
</dbReference>
<dbReference type="Pfam" id="PF00326">
    <property type="entry name" value="Peptidase_S9"/>
    <property type="match status" value="1"/>
</dbReference>
<evidence type="ECO:0000259" key="2">
    <source>
        <dbReference type="Pfam" id="PF00326"/>
    </source>
</evidence>
<dbReference type="SUPFAM" id="SSF53474">
    <property type="entry name" value="alpha/beta-Hydrolases"/>
    <property type="match status" value="1"/>
</dbReference>
<name>A0A1F8BJI0_9BACT</name>
<proteinExistence type="predicted"/>
<evidence type="ECO:0000256" key="1">
    <source>
        <dbReference type="ARBA" id="ARBA00022801"/>
    </source>
</evidence>
<comment type="caution">
    <text evidence="3">The sequence shown here is derived from an EMBL/GenBank/DDBJ whole genome shotgun (WGS) entry which is preliminary data.</text>
</comment>
<dbReference type="PANTHER" id="PTHR22946">
    <property type="entry name" value="DIENELACTONE HYDROLASE DOMAIN-CONTAINING PROTEIN-RELATED"/>
    <property type="match status" value="1"/>
</dbReference>
<feature type="domain" description="Peptidase S9 prolyl oligopeptidase catalytic" evidence="2">
    <location>
        <begin position="133"/>
        <end position="334"/>
    </location>
</feature>
<keyword evidence="1" id="KW-0378">Hydrolase</keyword>
<dbReference type="InterPro" id="IPR001375">
    <property type="entry name" value="Peptidase_S9_cat"/>
</dbReference>
<protein>
    <recommendedName>
        <fullName evidence="2">Peptidase S9 prolyl oligopeptidase catalytic domain-containing protein</fullName>
    </recommendedName>
</protein>
<dbReference type="GO" id="GO:0008236">
    <property type="term" value="F:serine-type peptidase activity"/>
    <property type="evidence" value="ECO:0007669"/>
    <property type="project" value="InterPro"/>
</dbReference>
<dbReference type="EMBL" id="MGHH01000012">
    <property type="protein sequence ID" value="OGM64227.1"/>
    <property type="molecule type" value="Genomic_DNA"/>
</dbReference>
<evidence type="ECO:0000313" key="3">
    <source>
        <dbReference type="EMBL" id="OGM64227.1"/>
    </source>
</evidence>
<dbReference type="InterPro" id="IPR050261">
    <property type="entry name" value="FrsA_esterase"/>
</dbReference>
<reference evidence="3 4" key="1">
    <citation type="journal article" date="2016" name="Nat. Commun.">
        <title>Thousands of microbial genomes shed light on interconnected biogeochemical processes in an aquifer system.</title>
        <authorList>
            <person name="Anantharaman K."/>
            <person name="Brown C.T."/>
            <person name="Hug L.A."/>
            <person name="Sharon I."/>
            <person name="Castelle C.J."/>
            <person name="Probst A.J."/>
            <person name="Thomas B.C."/>
            <person name="Singh A."/>
            <person name="Wilkins M.J."/>
            <person name="Karaoz U."/>
            <person name="Brodie E.L."/>
            <person name="Williams K.H."/>
            <person name="Hubbard S.S."/>
            <person name="Banfield J.F."/>
        </authorList>
    </citation>
    <scope>NUCLEOTIDE SEQUENCE [LARGE SCALE GENOMIC DNA]</scope>
</reference>